<organism evidence="7 8">
    <name type="scientific">Reticulibacter mediterranei</name>
    <dbReference type="NCBI Taxonomy" id="2778369"/>
    <lineage>
        <taxon>Bacteria</taxon>
        <taxon>Bacillati</taxon>
        <taxon>Chloroflexota</taxon>
        <taxon>Ktedonobacteria</taxon>
        <taxon>Ktedonobacterales</taxon>
        <taxon>Reticulibacteraceae</taxon>
        <taxon>Reticulibacter</taxon>
    </lineage>
</organism>
<dbReference type="InterPro" id="IPR013249">
    <property type="entry name" value="RNA_pol_sigma70_r4_t2"/>
</dbReference>
<feature type="domain" description="RNA polymerase sigma factor 70 region 4 type 2" evidence="6">
    <location>
        <begin position="125"/>
        <end position="173"/>
    </location>
</feature>
<gene>
    <name evidence="7" type="ORF">KSF_057590</name>
</gene>
<dbReference type="Pfam" id="PF08281">
    <property type="entry name" value="Sigma70_r4_2"/>
    <property type="match status" value="1"/>
</dbReference>
<keyword evidence="3" id="KW-0731">Sigma factor</keyword>
<accession>A0A8J3IJM0</accession>
<dbReference type="PANTHER" id="PTHR43133:SF8">
    <property type="entry name" value="RNA POLYMERASE SIGMA FACTOR HI_1459-RELATED"/>
    <property type="match status" value="1"/>
</dbReference>
<dbReference type="SUPFAM" id="SSF88659">
    <property type="entry name" value="Sigma3 and sigma4 domains of RNA polymerase sigma factors"/>
    <property type="match status" value="1"/>
</dbReference>
<evidence type="ECO:0000256" key="3">
    <source>
        <dbReference type="ARBA" id="ARBA00023082"/>
    </source>
</evidence>
<evidence type="ECO:0000313" key="8">
    <source>
        <dbReference type="Proteomes" id="UP000597444"/>
    </source>
</evidence>
<protein>
    <submittedName>
        <fullName evidence="7">RNA polymerase subunit sigma</fullName>
    </submittedName>
</protein>
<comment type="caution">
    <text evidence="7">The sequence shown here is derived from an EMBL/GenBank/DDBJ whole genome shotgun (WGS) entry which is preliminary data.</text>
</comment>
<evidence type="ECO:0000256" key="1">
    <source>
        <dbReference type="ARBA" id="ARBA00010641"/>
    </source>
</evidence>
<evidence type="ECO:0000259" key="6">
    <source>
        <dbReference type="Pfam" id="PF08281"/>
    </source>
</evidence>
<dbReference type="PANTHER" id="PTHR43133">
    <property type="entry name" value="RNA POLYMERASE ECF-TYPE SIGMA FACTO"/>
    <property type="match status" value="1"/>
</dbReference>
<dbReference type="Gene3D" id="1.10.10.10">
    <property type="entry name" value="Winged helix-like DNA-binding domain superfamily/Winged helix DNA-binding domain"/>
    <property type="match status" value="1"/>
</dbReference>
<dbReference type="InterPro" id="IPR039425">
    <property type="entry name" value="RNA_pol_sigma-70-like"/>
</dbReference>
<reference evidence="7" key="1">
    <citation type="submission" date="2020-10" db="EMBL/GenBank/DDBJ databases">
        <title>Taxonomic study of unclassified bacteria belonging to the class Ktedonobacteria.</title>
        <authorList>
            <person name="Yabe S."/>
            <person name="Wang C.M."/>
            <person name="Zheng Y."/>
            <person name="Sakai Y."/>
            <person name="Cavaletti L."/>
            <person name="Monciardini P."/>
            <person name="Donadio S."/>
        </authorList>
    </citation>
    <scope>NUCLEOTIDE SEQUENCE</scope>
    <source>
        <strain evidence="7">ID150040</strain>
    </source>
</reference>
<dbReference type="GO" id="GO:0016987">
    <property type="term" value="F:sigma factor activity"/>
    <property type="evidence" value="ECO:0007669"/>
    <property type="project" value="UniProtKB-KW"/>
</dbReference>
<dbReference type="Proteomes" id="UP000597444">
    <property type="component" value="Unassembled WGS sequence"/>
</dbReference>
<dbReference type="NCBIfam" id="TIGR02937">
    <property type="entry name" value="sigma70-ECF"/>
    <property type="match status" value="1"/>
</dbReference>
<dbReference type="InterPro" id="IPR013324">
    <property type="entry name" value="RNA_pol_sigma_r3/r4-like"/>
</dbReference>
<evidence type="ECO:0000313" key="7">
    <source>
        <dbReference type="EMBL" id="GHO95711.1"/>
    </source>
</evidence>
<dbReference type="InterPro" id="IPR013325">
    <property type="entry name" value="RNA_pol_sigma_r2"/>
</dbReference>
<dbReference type="AlphaFoldDB" id="A0A8J3IJM0"/>
<keyword evidence="8" id="KW-1185">Reference proteome</keyword>
<dbReference type="SUPFAM" id="SSF88946">
    <property type="entry name" value="Sigma2 domain of RNA polymerase sigma factors"/>
    <property type="match status" value="1"/>
</dbReference>
<evidence type="ECO:0000256" key="5">
    <source>
        <dbReference type="ARBA" id="ARBA00023163"/>
    </source>
</evidence>
<name>A0A8J3IJM0_9CHLR</name>
<dbReference type="GO" id="GO:0006352">
    <property type="term" value="P:DNA-templated transcription initiation"/>
    <property type="evidence" value="ECO:0007669"/>
    <property type="project" value="InterPro"/>
</dbReference>
<sequence>MQRMHKPNNIHIREDDALFTRLYQQHAPALLTHLVIHLPSRMDAEDMLVDVFVVALEQQALLMTLSLEEQRLWLWRVARNRQVDYYRRASRRQAVALNEVVETLYEDDEQRPENIVLQHEEYHKLQRHFKRLPQLQQEVLRLRFVNGFRSNEIAQLLGKNDGAIRTLISRSLNLLREIYSREKEE</sequence>
<dbReference type="InterPro" id="IPR014284">
    <property type="entry name" value="RNA_pol_sigma-70_dom"/>
</dbReference>
<dbReference type="EMBL" id="BNJK01000001">
    <property type="protein sequence ID" value="GHO95711.1"/>
    <property type="molecule type" value="Genomic_DNA"/>
</dbReference>
<dbReference type="InterPro" id="IPR036388">
    <property type="entry name" value="WH-like_DNA-bd_sf"/>
</dbReference>
<keyword evidence="4" id="KW-0238">DNA-binding</keyword>
<comment type="similarity">
    <text evidence="1">Belongs to the sigma-70 factor family. ECF subfamily.</text>
</comment>
<evidence type="ECO:0000256" key="4">
    <source>
        <dbReference type="ARBA" id="ARBA00023125"/>
    </source>
</evidence>
<dbReference type="GO" id="GO:0003677">
    <property type="term" value="F:DNA binding"/>
    <property type="evidence" value="ECO:0007669"/>
    <property type="project" value="UniProtKB-KW"/>
</dbReference>
<dbReference type="Gene3D" id="1.10.1740.10">
    <property type="match status" value="1"/>
</dbReference>
<keyword evidence="2" id="KW-0805">Transcription regulation</keyword>
<proteinExistence type="inferred from homology"/>
<keyword evidence="5" id="KW-0804">Transcription</keyword>
<evidence type="ECO:0000256" key="2">
    <source>
        <dbReference type="ARBA" id="ARBA00023015"/>
    </source>
</evidence>